<organism evidence="1 2">
    <name type="scientific">Tuber magnatum</name>
    <name type="common">white Piedmont truffle</name>
    <dbReference type="NCBI Taxonomy" id="42249"/>
    <lineage>
        <taxon>Eukaryota</taxon>
        <taxon>Fungi</taxon>
        <taxon>Dikarya</taxon>
        <taxon>Ascomycota</taxon>
        <taxon>Pezizomycotina</taxon>
        <taxon>Pezizomycetes</taxon>
        <taxon>Pezizales</taxon>
        <taxon>Tuberaceae</taxon>
        <taxon>Tuber</taxon>
    </lineage>
</organism>
<dbReference type="AlphaFoldDB" id="A0A317SW72"/>
<name>A0A317SW72_9PEZI</name>
<proteinExistence type="predicted"/>
<dbReference type="OrthoDB" id="5380417at2759"/>
<accession>A0A317SW72</accession>
<keyword evidence="2" id="KW-1185">Reference proteome</keyword>
<dbReference type="EMBL" id="PYWC01000013">
    <property type="protein sequence ID" value="PWW78662.1"/>
    <property type="molecule type" value="Genomic_DNA"/>
</dbReference>
<protein>
    <submittedName>
        <fullName evidence="1">Uncharacterized protein</fullName>
    </submittedName>
</protein>
<sequence>MSASPYFGDLVRYDVQRAGRAGASYTRERDFPRTTRYTSGYGYNSRLFDVAYDDLTLAERRELEEIRLRDQYSRVGTTATIVPASGSLRGGRTAAYLSSGRAVVGMHPPGYSSGVRTISTGASGPILHHIDAPLYSDRPVDYAYGGHPDSYQRFHAQDLIVPVGSGARVRRYPTSYGSRPVFGSNFGGYGNRCGEQVVVVPASVGRSRKRYY</sequence>
<evidence type="ECO:0000313" key="1">
    <source>
        <dbReference type="EMBL" id="PWW78662.1"/>
    </source>
</evidence>
<gene>
    <name evidence="1" type="ORF">C7212DRAFT_290617</name>
</gene>
<comment type="caution">
    <text evidence="1">The sequence shown here is derived from an EMBL/GenBank/DDBJ whole genome shotgun (WGS) entry which is preliminary data.</text>
</comment>
<reference evidence="1 2" key="1">
    <citation type="submission" date="2018-03" db="EMBL/GenBank/DDBJ databases">
        <title>Genomes of Pezizomycetes fungi and the evolution of truffles.</title>
        <authorList>
            <person name="Murat C."/>
            <person name="Payen T."/>
            <person name="Noel B."/>
            <person name="Kuo A."/>
            <person name="Martin F.M."/>
        </authorList>
    </citation>
    <scope>NUCLEOTIDE SEQUENCE [LARGE SCALE GENOMIC DNA]</scope>
    <source>
        <strain evidence="1">091103-1</strain>
    </source>
</reference>
<evidence type="ECO:0000313" key="2">
    <source>
        <dbReference type="Proteomes" id="UP000246991"/>
    </source>
</evidence>
<dbReference type="Proteomes" id="UP000246991">
    <property type="component" value="Unassembled WGS sequence"/>
</dbReference>